<dbReference type="GO" id="GO:0003824">
    <property type="term" value="F:catalytic activity"/>
    <property type="evidence" value="ECO:0007669"/>
    <property type="project" value="UniProtKB-ARBA"/>
</dbReference>
<feature type="domain" description="AB hydrolase-1" evidence="1">
    <location>
        <begin position="25"/>
        <end position="274"/>
    </location>
</feature>
<dbReference type="Gene3D" id="3.40.50.1820">
    <property type="entry name" value="alpha/beta hydrolase"/>
    <property type="match status" value="1"/>
</dbReference>
<dbReference type="InterPro" id="IPR029058">
    <property type="entry name" value="AB_hydrolase_fold"/>
</dbReference>
<organism evidence="2 3">
    <name type="scientific">Actinoplanes xinjiangensis</name>
    <dbReference type="NCBI Taxonomy" id="512350"/>
    <lineage>
        <taxon>Bacteria</taxon>
        <taxon>Bacillati</taxon>
        <taxon>Actinomycetota</taxon>
        <taxon>Actinomycetes</taxon>
        <taxon>Micromonosporales</taxon>
        <taxon>Micromonosporaceae</taxon>
        <taxon>Actinoplanes</taxon>
    </lineage>
</organism>
<dbReference type="AlphaFoldDB" id="A0A316F935"/>
<dbReference type="PANTHER" id="PTHR43433">
    <property type="entry name" value="HYDROLASE, ALPHA/BETA FOLD FAMILY PROTEIN"/>
    <property type="match status" value="1"/>
</dbReference>
<gene>
    <name evidence="2" type="ORF">BC793_112140</name>
</gene>
<evidence type="ECO:0000259" key="1">
    <source>
        <dbReference type="Pfam" id="PF00561"/>
    </source>
</evidence>
<dbReference type="OrthoDB" id="9800988at2"/>
<dbReference type="PANTHER" id="PTHR43433:SF10">
    <property type="entry name" value="AB HYDROLASE-1 DOMAIN-CONTAINING PROTEIN"/>
    <property type="match status" value="1"/>
</dbReference>
<dbReference type="InterPro" id="IPR000073">
    <property type="entry name" value="AB_hydrolase_1"/>
</dbReference>
<proteinExistence type="predicted"/>
<keyword evidence="3" id="KW-1185">Reference proteome</keyword>
<protein>
    <submittedName>
        <fullName evidence="2">Pimeloyl-ACP methyl ester carboxylesterase</fullName>
    </submittedName>
</protein>
<accession>A0A316F935</accession>
<dbReference type="EMBL" id="QGGR01000012">
    <property type="protein sequence ID" value="PWK44265.1"/>
    <property type="molecule type" value="Genomic_DNA"/>
</dbReference>
<sequence length="287" mass="31028">MSRFEIPVDDRVLTAEVTGAPDGTPVFLLHGTPGSCAGPKPRSSVLYRQGVRLICHDRPGYGGSTRMPGRRVADAAQDVRAVADQLGVDRFCVVGRSGGGPHALACAALLPDRVMRAAVLVGLAPADAVGLDWYAGMSADNARNHAKAEVGDAELMRDMIALAVRTAADPESLLEELRTQAAEPDLLFMQSVMYRRLLTASYAEALRVGPYGWIDDILAFRGDWGFPVDQIVPPVRLWHGADDTFSPVSHSRWLADRIPRAEVHVQYGAAHFAAVEVLPKILTWLTA</sequence>
<dbReference type="InterPro" id="IPR050471">
    <property type="entry name" value="AB_hydrolase"/>
</dbReference>
<evidence type="ECO:0000313" key="3">
    <source>
        <dbReference type="Proteomes" id="UP000245697"/>
    </source>
</evidence>
<dbReference type="RefSeq" id="WP_109596711.1">
    <property type="nucleotide sequence ID" value="NZ_BONA01000029.1"/>
</dbReference>
<dbReference type="PRINTS" id="PR00111">
    <property type="entry name" value="ABHYDROLASE"/>
</dbReference>
<name>A0A316F935_9ACTN</name>
<comment type="caution">
    <text evidence="2">The sequence shown here is derived from an EMBL/GenBank/DDBJ whole genome shotgun (WGS) entry which is preliminary data.</text>
</comment>
<evidence type="ECO:0000313" key="2">
    <source>
        <dbReference type="EMBL" id="PWK44265.1"/>
    </source>
</evidence>
<dbReference type="Pfam" id="PF00561">
    <property type="entry name" value="Abhydrolase_1"/>
    <property type="match status" value="1"/>
</dbReference>
<reference evidence="2 3" key="1">
    <citation type="submission" date="2018-05" db="EMBL/GenBank/DDBJ databases">
        <title>Genomic Encyclopedia of Archaeal and Bacterial Type Strains, Phase II (KMG-II): from individual species to whole genera.</title>
        <authorList>
            <person name="Goeker M."/>
        </authorList>
    </citation>
    <scope>NUCLEOTIDE SEQUENCE [LARGE SCALE GENOMIC DNA]</scope>
    <source>
        <strain evidence="2 3">DSM 45184</strain>
    </source>
</reference>
<dbReference type="SUPFAM" id="SSF53474">
    <property type="entry name" value="alpha/beta-Hydrolases"/>
    <property type="match status" value="1"/>
</dbReference>
<dbReference type="Proteomes" id="UP000245697">
    <property type="component" value="Unassembled WGS sequence"/>
</dbReference>